<accession>A0AAE8SSF8</accession>
<dbReference type="SUPFAM" id="SSF51905">
    <property type="entry name" value="FAD/NAD(P)-binding domain"/>
    <property type="match status" value="1"/>
</dbReference>
<evidence type="ECO:0000313" key="6">
    <source>
        <dbReference type="Proteomes" id="UP001187682"/>
    </source>
</evidence>
<evidence type="ECO:0000259" key="4">
    <source>
        <dbReference type="Pfam" id="PF01494"/>
    </source>
</evidence>
<protein>
    <submittedName>
        <fullName evidence="5">Related to phenol 2-monooxygenase</fullName>
    </submittedName>
</protein>
<dbReference type="EMBL" id="ONZQ02000002">
    <property type="protein sequence ID" value="SPN99272.1"/>
    <property type="molecule type" value="Genomic_DNA"/>
</dbReference>
<feature type="non-terminal residue" evidence="5">
    <location>
        <position position="260"/>
    </location>
</feature>
<dbReference type="SUPFAM" id="SSF54373">
    <property type="entry name" value="FAD-linked reductases, C-terminal domain"/>
    <property type="match status" value="1"/>
</dbReference>
<keyword evidence="3" id="KW-0560">Oxidoreductase</keyword>
<name>A0AAE8SSF8_9PEZI</name>
<evidence type="ECO:0000256" key="2">
    <source>
        <dbReference type="ARBA" id="ARBA00022827"/>
    </source>
</evidence>
<keyword evidence="2" id="KW-0274">FAD</keyword>
<dbReference type="Gene3D" id="3.50.50.60">
    <property type="entry name" value="FAD/NAD(P)-binding domain"/>
    <property type="match status" value="1"/>
</dbReference>
<dbReference type="PANTHER" id="PTHR43004:SF20">
    <property type="entry name" value="2-MONOOXYGENASE, PUTATIVE (AFU_ORTHOLOGUE AFUA_1G13660)-RELATED"/>
    <property type="match status" value="1"/>
</dbReference>
<comment type="caution">
    <text evidence="5">The sequence shown here is derived from an EMBL/GenBank/DDBJ whole genome shotgun (WGS) entry which is preliminary data.</text>
</comment>
<proteinExistence type="predicted"/>
<keyword evidence="1" id="KW-0285">Flavoprotein</keyword>
<dbReference type="GO" id="GO:0016709">
    <property type="term" value="F:oxidoreductase activity, acting on paired donors, with incorporation or reduction of molecular oxygen, NAD(P)H as one donor, and incorporation of one atom of oxygen"/>
    <property type="evidence" value="ECO:0007669"/>
    <property type="project" value="UniProtKB-ARBA"/>
</dbReference>
<dbReference type="AlphaFoldDB" id="A0AAE8SSF8"/>
<evidence type="ECO:0000256" key="3">
    <source>
        <dbReference type="ARBA" id="ARBA00023002"/>
    </source>
</evidence>
<organism evidence="5 6">
    <name type="scientific">Cephalotrichum gorgonifer</name>
    <dbReference type="NCBI Taxonomy" id="2041049"/>
    <lineage>
        <taxon>Eukaryota</taxon>
        <taxon>Fungi</taxon>
        <taxon>Dikarya</taxon>
        <taxon>Ascomycota</taxon>
        <taxon>Pezizomycotina</taxon>
        <taxon>Sordariomycetes</taxon>
        <taxon>Hypocreomycetidae</taxon>
        <taxon>Microascales</taxon>
        <taxon>Microascaceae</taxon>
        <taxon>Cephalotrichum</taxon>
    </lineage>
</organism>
<dbReference type="Gene3D" id="3.30.9.10">
    <property type="entry name" value="D-Amino Acid Oxidase, subunit A, domain 2"/>
    <property type="match status" value="2"/>
</dbReference>
<dbReference type="InterPro" id="IPR050641">
    <property type="entry name" value="RIFMO-like"/>
</dbReference>
<reference evidence="5" key="1">
    <citation type="submission" date="2018-03" db="EMBL/GenBank/DDBJ databases">
        <authorList>
            <person name="Guldener U."/>
        </authorList>
    </citation>
    <scope>NUCLEOTIDE SEQUENCE</scope>
</reference>
<dbReference type="GO" id="GO:0071949">
    <property type="term" value="F:FAD binding"/>
    <property type="evidence" value="ECO:0007669"/>
    <property type="project" value="InterPro"/>
</dbReference>
<dbReference type="Proteomes" id="UP001187682">
    <property type="component" value="Unassembled WGS sequence"/>
</dbReference>
<keyword evidence="6" id="KW-1185">Reference proteome</keyword>
<dbReference type="Pfam" id="PF01494">
    <property type="entry name" value="FAD_binding_3"/>
    <property type="match status" value="1"/>
</dbReference>
<dbReference type="PANTHER" id="PTHR43004">
    <property type="entry name" value="TRK SYSTEM POTASSIUM UPTAKE PROTEIN"/>
    <property type="match status" value="1"/>
</dbReference>
<dbReference type="InterPro" id="IPR036188">
    <property type="entry name" value="FAD/NAD-bd_sf"/>
</dbReference>
<sequence>MLEICMWNPGPDGVIHRSDRIPDTIVGLCRFQQVILRQGRVERFFLDNIKKYSDDAIKVERCMLPESISIEEAAVDDGDAYPVTVTLRKLSDEEATPEQQVSASKVPDGLYRSNLMESDDLDDVLKKVRERGGETEVVHAKYVIGCDGARSWTRHQLGLELEGDATDFIWGVMDIIPITDFPDIRMRCAIHSAENGSLMVIPRENKMVRLYIQLKEVTPDASGRADKSKITPEVIFSAAQKIMSPYRIDYEYCDWWTAYQ</sequence>
<feature type="domain" description="FAD-binding" evidence="4">
    <location>
        <begin position="118"/>
        <end position="251"/>
    </location>
</feature>
<evidence type="ECO:0000256" key="1">
    <source>
        <dbReference type="ARBA" id="ARBA00022630"/>
    </source>
</evidence>
<evidence type="ECO:0000313" key="5">
    <source>
        <dbReference type="EMBL" id="SPN99272.1"/>
    </source>
</evidence>
<gene>
    <name evidence="5" type="ORF">DNG_02309</name>
</gene>
<dbReference type="InterPro" id="IPR002938">
    <property type="entry name" value="FAD-bd"/>
</dbReference>